<dbReference type="Proteomes" id="UP001152607">
    <property type="component" value="Unassembled WGS sequence"/>
</dbReference>
<dbReference type="InterPro" id="IPR023393">
    <property type="entry name" value="START-like_dom_sf"/>
</dbReference>
<keyword evidence="4" id="KW-1185">Reference proteome</keyword>
<dbReference type="EMBL" id="CAOQHR010000004">
    <property type="protein sequence ID" value="CAI6333121.1"/>
    <property type="molecule type" value="Genomic_DNA"/>
</dbReference>
<feature type="region of interest" description="Disordered" evidence="1">
    <location>
        <begin position="522"/>
        <end position="570"/>
    </location>
</feature>
<organism evidence="3 4">
    <name type="scientific">Periconia digitata</name>
    <dbReference type="NCBI Taxonomy" id="1303443"/>
    <lineage>
        <taxon>Eukaryota</taxon>
        <taxon>Fungi</taxon>
        <taxon>Dikarya</taxon>
        <taxon>Ascomycota</taxon>
        <taxon>Pezizomycotina</taxon>
        <taxon>Dothideomycetes</taxon>
        <taxon>Pleosporomycetidae</taxon>
        <taxon>Pleosporales</taxon>
        <taxon>Massarineae</taxon>
        <taxon>Periconiaceae</taxon>
        <taxon>Periconia</taxon>
    </lineage>
</organism>
<protein>
    <recommendedName>
        <fullName evidence="2">DUF3074 domain-containing protein</fullName>
    </recommendedName>
</protein>
<feature type="compositionally biased region" description="Basic and acidic residues" evidence="1">
    <location>
        <begin position="1"/>
        <end position="17"/>
    </location>
</feature>
<name>A0A9W4UBE3_9PLEO</name>
<dbReference type="PANTHER" id="PTHR40370:SF1">
    <property type="entry name" value="DUF3074 DOMAIN-CONTAINING PROTEIN"/>
    <property type="match status" value="1"/>
</dbReference>
<dbReference type="InterPro" id="IPR024500">
    <property type="entry name" value="DUF3074"/>
</dbReference>
<feature type="compositionally biased region" description="Low complexity" evidence="1">
    <location>
        <begin position="256"/>
        <end position="268"/>
    </location>
</feature>
<feature type="region of interest" description="Disordered" evidence="1">
    <location>
        <begin position="370"/>
        <end position="427"/>
    </location>
</feature>
<feature type="region of interest" description="Disordered" evidence="1">
    <location>
        <begin position="473"/>
        <end position="508"/>
    </location>
</feature>
<feature type="compositionally biased region" description="Polar residues" evidence="1">
    <location>
        <begin position="542"/>
        <end position="554"/>
    </location>
</feature>
<evidence type="ECO:0000259" key="2">
    <source>
        <dbReference type="Pfam" id="PF11274"/>
    </source>
</evidence>
<dbReference type="CDD" id="cd08864">
    <property type="entry name" value="SRPBCC_DUF3074"/>
    <property type="match status" value="1"/>
</dbReference>
<dbReference type="Gene3D" id="3.30.530.20">
    <property type="match status" value="1"/>
</dbReference>
<dbReference type="PANTHER" id="PTHR40370">
    <property type="entry name" value="EXPRESSED PROTEIN"/>
    <property type="match status" value="1"/>
</dbReference>
<feature type="compositionally biased region" description="Basic and acidic residues" evidence="1">
    <location>
        <begin position="555"/>
        <end position="570"/>
    </location>
</feature>
<dbReference type="SUPFAM" id="SSF55961">
    <property type="entry name" value="Bet v1-like"/>
    <property type="match status" value="1"/>
</dbReference>
<feature type="region of interest" description="Disordered" evidence="1">
    <location>
        <begin position="1"/>
        <end position="20"/>
    </location>
</feature>
<feature type="compositionally biased region" description="Basic and acidic residues" evidence="1">
    <location>
        <begin position="291"/>
        <end position="304"/>
    </location>
</feature>
<reference evidence="3" key="1">
    <citation type="submission" date="2023-01" db="EMBL/GenBank/DDBJ databases">
        <authorList>
            <person name="Van Ghelder C."/>
            <person name="Rancurel C."/>
        </authorList>
    </citation>
    <scope>NUCLEOTIDE SEQUENCE</scope>
    <source>
        <strain evidence="3">CNCM I-4278</strain>
    </source>
</reference>
<accession>A0A9W4UBE3</accession>
<feature type="compositionally biased region" description="Polar residues" evidence="1">
    <location>
        <begin position="485"/>
        <end position="508"/>
    </location>
</feature>
<feature type="region of interest" description="Disordered" evidence="1">
    <location>
        <begin position="583"/>
        <end position="607"/>
    </location>
</feature>
<gene>
    <name evidence="3" type="ORF">PDIGIT_LOCUS6157</name>
</gene>
<dbReference type="AlphaFoldDB" id="A0A9W4UBE3"/>
<feature type="region of interest" description="Disordered" evidence="1">
    <location>
        <begin position="666"/>
        <end position="702"/>
    </location>
</feature>
<feature type="domain" description="DUF3074" evidence="2">
    <location>
        <begin position="121"/>
        <end position="355"/>
    </location>
</feature>
<feature type="compositionally biased region" description="Basic and acidic residues" evidence="1">
    <location>
        <begin position="522"/>
        <end position="540"/>
    </location>
</feature>
<sequence length="702" mass="75922">MSELHKALEQLRPKEYSDIPQDSLPTLLSTIFSKAEYIANSVPPPPNGTPCDSARRTRTDPTPATGAADLTLSEVRRPESTSKGMKDLHKAWGKPLKLGAKEAATGINVYKMAGNDRHGAWFARTSVHEGLGFAKWKRAMMREFPESLAVQGGPGEGNVRGIGGDQRLEDITVDGIGQMQVYQLSAQFPGPTAPREFITLLLTSDGCLGEASKVNGVIPRHFMVVSIPVSHPEAPTRAGMVRGSYESVEMIREIPLPSAKSPASASTSDLLKQDKRKSRDRGGTIGFAESRGPDAKGENIDRGTDSSGGDDPETNPVEWTMITRSDPGGGIPRFMVERGTPGSIVQDAGKFLDWACAHDDLADQVISQEPATAGSARPSMDAGRSYSVTNANGHLAGVGTSIADRPDPSTFRRPSQRSTVDDTQEEPGILQTAAETLSSYVPDAINPTLHHRSSFSSTASSLDSFASAEQYTTAPQGLPLDDTIPTPSTTSEHLPEDTSTAHPTTSTDANTLAALAAPTKELQKIEQKRQQLHSRLEAARSKQASETSVAASSKTAKDLEKVTEKHTRNRLKQEEKFAREVQKLEQRRERETKKLLARQQKEKEKNELIKVTRERDEWKEKADKAEKEGELLRSQIGGLQRENTMLAARLGKTDVGREVLRRVREELAEEGDVGGGGRKRAGSRSSGGSGGKKSGEGIKEAA</sequence>
<proteinExistence type="predicted"/>
<dbReference type="OrthoDB" id="5403181at2759"/>
<feature type="compositionally biased region" description="Basic and acidic residues" evidence="1">
    <location>
        <begin position="693"/>
        <end position="702"/>
    </location>
</feature>
<feature type="region of interest" description="Disordered" evidence="1">
    <location>
        <begin position="256"/>
        <end position="330"/>
    </location>
</feature>
<feature type="region of interest" description="Disordered" evidence="1">
    <location>
        <begin position="38"/>
        <end position="67"/>
    </location>
</feature>
<comment type="caution">
    <text evidence="3">The sequence shown here is derived from an EMBL/GenBank/DDBJ whole genome shotgun (WGS) entry which is preliminary data.</text>
</comment>
<dbReference type="Pfam" id="PF11274">
    <property type="entry name" value="DUF3074"/>
    <property type="match status" value="1"/>
</dbReference>
<evidence type="ECO:0000256" key="1">
    <source>
        <dbReference type="SAM" id="MobiDB-lite"/>
    </source>
</evidence>
<evidence type="ECO:0000313" key="3">
    <source>
        <dbReference type="EMBL" id="CAI6333121.1"/>
    </source>
</evidence>
<evidence type="ECO:0000313" key="4">
    <source>
        <dbReference type="Proteomes" id="UP001152607"/>
    </source>
</evidence>